<proteinExistence type="predicted"/>
<dbReference type="AlphaFoldDB" id="A0A4R6AVS8"/>
<sequence length="157" mass="16195">MKRSITLSALALAIALPTFAGAQTAPGTAQYAANLGVNAEQFTLSELVALDKALEDNNRTGANFILSQAGSDVNYDQLQAGQISDPNAAPLVTRASSTSSTSTAGKSQIAATIGVDPADFTLNELVGLKSAVDTNDEQKIRAILTKAGVERNALSIM</sequence>
<dbReference type="EMBL" id="SMZO01000035">
    <property type="protein sequence ID" value="TDL86103.1"/>
    <property type="molecule type" value="Genomic_DNA"/>
</dbReference>
<keyword evidence="3" id="KW-1185">Reference proteome</keyword>
<accession>A0A4R6AVS8</accession>
<name>A0A4R6AVS8_9RHOB</name>
<feature type="signal peptide" evidence="1">
    <location>
        <begin position="1"/>
        <end position="22"/>
    </location>
</feature>
<evidence type="ECO:0000313" key="2">
    <source>
        <dbReference type="EMBL" id="TDL86103.1"/>
    </source>
</evidence>
<dbReference type="RefSeq" id="WP_133343548.1">
    <property type="nucleotide sequence ID" value="NZ_SMZO01000035.1"/>
</dbReference>
<evidence type="ECO:0000256" key="1">
    <source>
        <dbReference type="SAM" id="SignalP"/>
    </source>
</evidence>
<feature type="chain" id="PRO_5020526573" description="DUF4142 domain-containing protein" evidence="1">
    <location>
        <begin position="23"/>
        <end position="157"/>
    </location>
</feature>
<keyword evidence="1" id="KW-0732">Signal</keyword>
<reference evidence="2 3" key="1">
    <citation type="submission" date="2019-03" db="EMBL/GenBank/DDBJ databases">
        <title>Rhodobacteraceae bacterium SM1902, a new member of the family Rhodobacteraceae isolated from Yantai.</title>
        <authorList>
            <person name="Sun Y."/>
        </authorList>
    </citation>
    <scope>NUCLEOTIDE SEQUENCE [LARGE SCALE GENOMIC DNA]</scope>
    <source>
        <strain evidence="2 3">SM1902</strain>
    </source>
</reference>
<dbReference type="OrthoDB" id="7865864at2"/>
<protein>
    <recommendedName>
        <fullName evidence="4">DUF4142 domain-containing protein</fullName>
    </recommendedName>
</protein>
<evidence type="ECO:0008006" key="4">
    <source>
        <dbReference type="Google" id="ProtNLM"/>
    </source>
</evidence>
<comment type="caution">
    <text evidence="2">The sequence shown here is derived from an EMBL/GenBank/DDBJ whole genome shotgun (WGS) entry which is preliminary data.</text>
</comment>
<organism evidence="2 3">
    <name type="scientific">Meridianimarinicoccus aquatilis</name>
    <dbReference type="NCBI Taxonomy" id="2552766"/>
    <lineage>
        <taxon>Bacteria</taxon>
        <taxon>Pseudomonadati</taxon>
        <taxon>Pseudomonadota</taxon>
        <taxon>Alphaproteobacteria</taxon>
        <taxon>Rhodobacterales</taxon>
        <taxon>Paracoccaceae</taxon>
        <taxon>Meridianimarinicoccus</taxon>
    </lineage>
</organism>
<gene>
    <name evidence="2" type="ORF">E2L05_14100</name>
</gene>
<dbReference type="Proteomes" id="UP000294562">
    <property type="component" value="Unassembled WGS sequence"/>
</dbReference>
<evidence type="ECO:0000313" key="3">
    <source>
        <dbReference type="Proteomes" id="UP000294562"/>
    </source>
</evidence>